<dbReference type="RefSeq" id="WP_013943246.1">
    <property type="nucleotide sequence ID" value="NC_015713.1"/>
</dbReference>
<name>F8L7P3_SIMNZ</name>
<accession>F8L7P3</accession>
<evidence type="ECO:0000313" key="1">
    <source>
        <dbReference type="EMBL" id="CCB88779.1"/>
    </source>
</evidence>
<keyword evidence="2" id="KW-1185">Reference proteome</keyword>
<dbReference type="HOGENOM" id="CLU_1546576_0_0_0"/>
<reference evidence="1 2" key="2">
    <citation type="journal article" date="2011" name="Mol. Biol. Evol.">
        <title>Unity in variety--the pan-genome of the Chlamydiae.</title>
        <authorList>
            <person name="Collingro A."/>
            <person name="Tischler P."/>
            <person name="Weinmaier T."/>
            <person name="Penz T."/>
            <person name="Heinz E."/>
            <person name="Brunham R.C."/>
            <person name="Read T.D."/>
            <person name="Bavoil P.M."/>
            <person name="Sachse K."/>
            <person name="Kahane S."/>
            <person name="Friedman M.G."/>
            <person name="Rattei T."/>
            <person name="Myers G.S."/>
            <person name="Horn M."/>
        </authorList>
    </citation>
    <scope>NUCLEOTIDE SEQUENCE [LARGE SCALE GENOMIC DNA]</scope>
    <source>
        <strain evidence="2">ATCC VR-1471 / Z</strain>
    </source>
</reference>
<dbReference type="Proteomes" id="UP000000496">
    <property type="component" value="Chromosome gsn.131"/>
</dbReference>
<gene>
    <name evidence="1" type="ordered locus">SNE_A09020</name>
</gene>
<dbReference type="EMBL" id="FR872582">
    <property type="protein sequence ID" value="CCB88779.1"/>
    <property type="molecule type" value="Genomic_DNA"/>
</dbReference>
<protein>
    <submittedName>
        <fullName evidence="1">Uncharacterized protein</fullName>
    </submittedName>
</protein>
<dbReference type="AlphaFoldDB" id="F8L7P3"/>
<dbReference type="KEGG" id="sng:SNE_A09020"/>
<reference key="1">
    <citation type="journal article" date="2011" name="Mol. Biol. Evol.">
        <title>Unity in variety -- the pan-genome of the Chlamydiae.</title>
        <authorList>
            <person name="Collingro A."/>
            <person name="Tischler P."/>
            <person name="Weinmaier T."/>
            <person name="Penz T."/>
            <person name="Heinz E."/>
            <person name="Brunham R.C."/>
            <person name="Read T.D."/>
            <person name="Bavoil P.M."/>
            <person name="Sachse K."/>
            <person name="Kahane S."/>
            <person name="Friedman M.G."/>
            <person name="Rattei T."/>
            <person name="Myers G.S.A."/>
            <person name="Horn M."/>
        </authorList>
    </citation>
    <scope>NUCLEOTIDE SEQUENCE</scope>
    <source>
        <strain>Z</strain>
    </source>
</reference>
<evidence type="ECO:0000313" key="2">
    <source>
        <dbReference type="Proteomes" id="UP000000496"/>
    </source>
</evidence>
<sequence>MVRGVSGANSLVQVLTPTWEGLKGGRKGLSWWDSVKALRSAKDIDGLVQQFFFVVLKTIVVFHDLMIVPVHVRRIEKGAFATLAENLIGTCTPDNIRNGKFTAEDLTQVFDLQRVFFQDVVKNFVIKAEGEESANYRLRIWESMTPHHFVETYLVGNPNNFTIFRDIILKSYT</sequence>
<proteinExistence type="predicted"/>
<organism evidence="1 2">
    <name type="scientific">Simkania negevensis (strain ATCC VR-1471 / DSM 27360 / Z)</name>
    <dbReference type="NCBI Taxonomy" id="331113"/>
    <lineage>
        <taxon>Bacteria</taxon>
        <taxon>Pseudomonadati</taxon>
        <taxon>Chlamydiota</taxon>
        <taxon>Chlamydiia</taxon>
        <taxon>Parachlamydiales</taxon>
        <taxon>Simkaniaceae</taxon>
        <taxon>Simkania</taxon>
    </lineage>
</organism>